<dbReference type="EMBL" id="CP049266">
    <property type="protein sequence ID" value="QPH91506.1"/>
    <property type="molecule type" value="Genomic_DNA"/>
</dbReference>
<evidence type="ECO:0000256" key="1">
    <source>
        <dbReference type="SAM" id="Phobius"/>
    </source>
</evidence>
<dbReference type="Proteomes" id="UP000594404">
    <property type="component" value="Chromosome"/>
</dbReference>
<organism evidence="2 3">
    <name type="scientific">Campylobacter concisus</name>
    <dbReference type="NCBI Taxonomy" id="199"/>
    <lineage>
        <taxon>Bacteria</taxon>
        <taxon>Pseudomonadati</taxon>
        <taxon>Campylobacterota</taxon>
        <taxon>Epsilonproteobacteria</taxon>
        <taxon>Campylobacterales</taxon>
        <taxon>Campylobacteraceae</taxon>
        <taxon>Campylobacter</taxon>
    </lineage>
</organism>
<reference evidence="2 3" key="1">
    <citation type="journal article" date="2018" name="Emerg. Microbes Infect.">
        <title>Genomic analysis of oral Campylobacter concisus strains identified a potential bacterial molecular marker associated with active Crohn's disease.</title>
        <authorList>
            <person name="Liu F."/>
            <person name="Ma R."/>
            <person name="Tay C.Y.A."/>
            <person name="Octavia S."/>
            <person name="Lan R."/>
            <person name="Chung H.K.L."/>
            <person name="Riordan S.M."/>
            <person name="Grimm M.C."/>
            <person name="Leong R.W."/>
            <person name="Tanaka M.M."/>
            <person name="Connor S."/>
            <person name="Zhang L."/>
        </authorList>
    </citation>
    <scope>NUCLEOTIDE SEQUENCE [LARGE SCALE GENOMIC DNA]</scope>
    <source>
        <strain evidence="2 3">P1CDO3</strain>
    </source>
</reference>
<feature type="transmembrane region" description="Helical" evidence="1">
    <location>
        <begin position="12"/>
        <end position="33"/>
    </location>
</feature>
<name>A0A7S9RGV9_9BACT</name>
<evidence type="ECO:0000313" key="3">
    <source>
        <dbReference type="Proteomes" id="UP000594404"/>
    </source>
</evidence>
<dbReference type="AlphaFoldDB" id="A0A7S9RGV9"/>
<keyword evidence="1" id="KW-0472">Membrane</keyword>
<protein>
    <submittedName>
        <fullName evidence="2">Uncharacterized protein</fullName>
    </submittedName>
</protein>
<evidence type="ECO:0000313" key="2">
    <source>
        <dbReference type="EMBL" id="QPH91506.1"/>
    </source>
</evidence>
<keyword evidence="1" id="KW-0812">Transmembrane</keyword>
<proteinExistence type="predicted"/>
<keyword evidence="1" id="KW-1133">Transmembrane helix</keyword>
<sequence>MNSYLVDNVLFISVVNIIAFILLVYLCYFYIALLPKQHKEIMNYLKERKHLSDVEVEFLEDLSRFDNIWNNFNRPFRGLKFQNDIFIMDLMALAKDTRDRYASIKAKRDAIDDFKKGKNNAR</sequence>
<gene>
    <name evidence="2" type="ORF">CVT01_02855</name>
</gene>
<dbReference type="RefSeq" id="WP_107714868.1">
    <property type="nucleotide sequence ID" value="NZ_CP049266.1"/>
</dbReference>
<accession>A0A7S9RGV9</accession>